<dbReference type="InterPro" id="IPR037914">
    <property type="entry name" value="SpoVT-AbrB_sf"/>
</dbReference>
<dbReference type="EMBL" id="WBOS01000022">
    <property type="protein sequence ID" value="KAB2328917.1"/>
    <property type="molecule type" value="Genomic_DNA"/>
</dbReference>
<dbReference type="RefSeq" id="WP_151537215.1">
    <property type="nucleotide sequence ID" value="NZ_WBOS01000022.1"/>
</dbReference>
<dbReference type="SUPFAM" id="SSF89447">
    <property type="entry name" value="AbrB/MazE/MraZ-like"/>
    <property type="match status" value="1"/>
</dbReference>
<keyword evidence="2" id="KW-1185">Reference proteome</keyword>
<evidence type="ECO:0000313" key="1">
    <source>
        <dbReference type="EMBL" id="KAB2328917.1"/>
    </source>
</evidence>
<dbReference type="OrthoDB" id="9795766at2"/>
<dbReference type="Gene3D" id="2.10.260.10">
    <property type="match status" value="1"/>
</dbReference>
<comment type="caution">
    <text evidence="1">The sequence shown here is derived from an EMBL/GenBank/DDBJ whole genome shotgun (WGS) entry which is preliminary data.</text>
</comment>
<accession>A0A6L3V0D0</accession>
<keyword evidence="1" id="KW-0238">DNA-binding</keyword>
<protein>
    <submittedName>
        <fullName evidence="1">AbrB/MazE/SpoVT family DNA-binding domain-containing protein</fullName>
    </submittedName>
</protein>
<dbReference type="Proteomes" id="UP000481030">
    <property type="component" value="Unassembled WGS sequence"/>
</dbReference>
<dbReference type="GO" id="GO:0003677">
    <property type="term" value="F:DNA binding"/>
    <property type="evidence" value="ECO:0007669"/>
    <property type="project" value="UniProtKB-KW"/>
</dbReference>
<evidence type="ECO:0000313" key="2">
    <source>
        <dbReference type="Proteomes" id="UP000481030"/>
    </source>
</evidence>
<sequence length="90" mass="10507">MELVMERKYQRKVHQQGNSLSVGIPSQVAERLKLKKGETLEVEFNEETQELLYRKVKAVELPKGFDIEFLEVLNGVLEDYDEALINLKDR</sequence>
<gene>
    <name evidence="1" type="ORF">F7731_23475</name>
</gene>
<name>A0A6L3V0D0_9BACI</name>
<organism evidence="1 2">
    <name type="scientific">Cytobacillus depressus</name>
    <dbReference type="NCBI Taxonomy" id="1602942"/>
    <lineage>
        <taxon>Bacteria</taxon>
        <taxon>Bacillati</taxon>
        <taxon>Bacillota</taxon>
        <taxon>Bacilli</taxon>
        <taxon>Bacillales</taxon>
        <taxon>Bacillaceae</taxon>
        <taxon>Cytobacillus</taxon>
    </lineage>
</organism>
<dbReference type="AlphaFoldDB" id="A0A6L3V0D0"/>
<reference evidence="1 2" key="1">
    <citation type="journal article" date="2016" name="Antonie Van Leeuwenhoek">
        <title>Bacillus depressus sp. nov., isolated from soil of a sunflower field.</title>
        <authorList>
            <person name="Wei X."/>
            <person name="Xin D."/>
            <person name="Xin Y."/>
            <person name="Zhang H."/>
            <person name="Wang T."/>
            <person name="Zhang J."/>
        </authorList>
    </citation>
    <scope>NUCLEOTIDE SEQUENCE [LARGE SCALE GENOMIC DNA]</scope>
    <source>
        <strain evidence="1 2">BZ1</strain>
    </source>
</reference>
<proteinExistence type="predicted"/>